<feature type="transmembrane region" description="Helical" evidence="1">
    <location>
        <begin position="31"/>
        <end position="52"/>
    </location>
</feature>
<dbReference type="Proteomes" id="UP001209878">
    <property type="component" value="Unassembled WGS sequence"/>
</dbReference>
<keyword evidence="1" id="KW-1133">Transmembrane helix</keyword>
<accession>A0AAD9NH45</accession>
<evidence type="ECO:0000313" key="3">
    <source>
        <dbReference type="EMBL" id="KAK2168071.1"/>
    </source>
</evidence>
<dbReference type="InterPro" id="IPR037847">
    <property type="entry name" value="GRAMDC4"/>
</dbReference>
<dbReference type="Pfam" id="PF02893">
    <property type="entry name" value="GRAM"/>
    <property type="match status" value="1"/>
</dbReference>
<evidence type="ECO:0000313" key="4">
    <source>
        <dbReference type="Proteomes" id="UP001209878"/>
    </source>
</evidence>
<dbReference type="PANTHER" id="PTHR37402:SF1">
    <property type="entry name" value="GRAM DOMAIN-CONTAINING PROTEIN 4"/>
    <property type="match status" value="1"/>
</dbReference>
<dbReference type="PANTHER" id="PTHR37402">
    <property type="entry name" value="GRAM DOMAIN-CONTAINING PROTEIN 4"/>
    <property type="match status" value="1"/>
</dbReference>
<keyword evidence="1" id="KW-0812">Transmembrane</keyword>
<evidence type="ECO:0000256" key="1">
    <source>
        <dbReference type="SAM" id="Phobius"/>
    </source>
</evidence>
<reference evidence="3" key="1">
    <citation type="journal article" date="2023" name="Mol. Biol. Evol.">
        <title>Third-Generation Sequencing Reveals the Adaptive Role of the Epigenome in Three Deep-Sea Polychaetes.</title>
        <authorList>
            <person name="Perez M."/>
            <person name="Aroh O."/>
            <person name="Sun Y."/>
            <person name="Lan Y."/>
            <person name="Juniper S.K."/>
            <person name="Young C.R."/>
            <person name="Angers B."/>
            <person name="Qian P.Y."/>
        </authorList>
    </citation>
    <scope>NUCLEOTIDE SEQUENCE</scope>
    <source>
        <strain evidence="3">R07B-5</strain>
    </source>
</reference>
<sequence>MTHLVSPTQVDRLHLTQCSLLTWKHQGATRYLLTGLSAALLLSAVLPATIFFRLAGLYLGIKLFIIDTLYGRFPRLRQHRDTVYRYWQQLPTERDLDQDHLTVAGDVATRSGDSSQLPRQPSDDGRAFCESFFLPLNEKPIAGMSCPALTLLSRLYSHVSTLMSLLSRLYSRVSTIASLLSRLYYRISTLTFLHSSLYTHVSTLTSILSCLYTHVSALTSLLSRLCSHVSTLTSLHSCLYTHVSTLTSLLARLYYHIPTLTSLLSRLYTHVSTLTSLLSHLCSNVPALTSLHSSLCSHVSALTSLLSRLYSHSLYLHLYSHVSALTSLLSCLYSHVSTLTSLHSRLYSHVSTLTSLLSRLYTHVSTLTSLLSRLCSHDSALTSLHSRLYSRVSTLTSLLSCLYSHISTLTSLLSRLYSQVSTLTSLLSCLYSHISALTSLLLRLCSHVSILTFLLSEWRSGWRCIHIDRNKSLTGAIKPGKLYLTHSFLCFARHHPQPATNIKIRLADITRIKKVKPYAWMPGKGKSIEIFLVDCEKPYLFGAIFGRDDCYRSIMCHGHQTDQPWATDDPNTTLVSTWSTHTLRHKSSESVPVSARSIRLSELQSDDEQEYKDTDKNDFDDNLFDIGS</sequence>
<dbReference type="EMBL" id="JAODUO010001247">
    <property type="protein sequence ID" value="KAK2168071.1"/>
    <property type="molecule type" value="Genomic_DNA"/>
</dbReference>
<keyword evidence="4" id="KW-1185">Reference proteome</keyword>
<dbReference type="InterPro" id="IPR011993">
    <property type="entry name" value="PH-like_dom_sf"/>
</dbReference>
<proteinExistence type="predicted"/>
<dbReference type="Gene3D" id="2.30.29.30">
    <property type="entry name" value="Pleckstrin-homology domain (PH domain)/Phosphotyrosine-binding domain (PTB)"/>
    <property type="match status" value="1"/>
</dbReference>
<evidence type="ECO:0000259" key="2">
    <source>
        <dbReference type="Pfam" id="PF02893"/>
    </source>
</evidence>
<dbReference type="GO" id="GO:0034164">
    <property type="term" value="P:negative regulation of toll-like receptor 9 signaling pathway"/>
    <property type="evidence" value="ECO:0007669"/>
    <property type="project" value="TreeGrafter"/>
</dbReference>
<comment type="caution">
    <text evidence="3">The sequence shown here is derived from an EMBL/GenBank/DDBJ whole genome shotgun (WGS) entry which is preliminary data.</text>
</comment>
<dbReference type="InterPro" id="IPR004182">
    <property type="entry name" value="GRAM"/>
</dbReference>
<dbReference type="GO" id="GO:0006915">
    <property type="term" value="P:apoptotic process"/>
    <property type="evidence" value="ECO:0007669"/>
    <property type="project" value="InterPro"/>
</dbReference>
<keyword evidence="1" id="KW-0472">Membrane</keyword>
<gene>
    <name evidence="3" type="ORF">NP493_1247g00071</name>
</gene>
<protein>
    <recommendedName>
        <fullName evidence="2">GRAM domain-containing protein</fullName>
    </recommendedName>
</protein>
<feature type="domain" description="GRAM" evidence="2">
    <location>
        <begin position="476"/>
        <end position="554"/>
    </location>
</feature>
<dbReference type="AlphaFoldDB" id="A0AAD9NH45"/>
<organism evidence="3 4">
    <name type="scientific">Ridgeia piscesae</name>
    <name type="common">Tubeworm</name>
    <dbReference type="NCBI Taxonomy" id="27915"/>
    <lineage>
        <taxon>Eukaryota</taxon>
        <taxon>Metazoa</taxon>
        <taxon>Spiralia</taxon>
        <taxon>Lophotrochozoa</taxon>
        <taxon>Annelida</taxon>
        <taxon>Polychaeta</taxon>
        <taxon>Sedentaria</taxon>
        <taxon>Canalipalpata</taxon>
        <taxon>Sabellida</taxon>
        <taxon>Siboglinidae</taxon>
        <taxon>Ridgeia</taxon>
    </lineage>
</organism>
<name>A0AAD9NH45_RIDPI</name>